<evidence type="ECO:0000313" key="2">
    <source>
        <dbReference type="Proteomes" id="UP000012112"/>
    </source>
</evidence>
<dbReference type="RefSeq" id="WP_002176927.1">
    <property type="nucleotide sequence ID" value="NZ_AKWD02000013.1"/>
</dbReference>
<dbReference type="AlphaFoldDB" id="M6W028"/>
<dbReference type="EMBL" id="AKWD02000013">
    <property type="protein sequence ID" value="EMO55143.1"/>
    <property type="molecule type" value="Genomic_DNA"/>
</dbReference>
<comment type="caution">
    <text evidence="1">The sequence shown here is derived from an EMBL/GenBank/DDBJ whole genome shotgun (WGS) entry which is preliminary data.</text>
</comment>
<sequence length="190" mass="21891">MHPLEKEYGLTAHQLLDALSKRFRAKVTLEGAVAEEQLALHIQSATKSGAIKIYEEHDVDGHPDFSIWLPNRTNPILVECKNVRNHNEAYRENGKIVAYKVETQKTRTSNNDPSSRFYGVNQFDILGVCLGKKTGNWSDFLFIRTKYLLRHKNFPEKLSVMHRVPFKDNAADLGNWYNSLSDLLLNEYKK</sequence>
<evidence type="ECO:0000313" key="1">
    <source>
        <dbReference type="EMBL" id="EMO55143.1"/>
    </source>
</evidence>
<accession>M6W028</accession>
<proteinExistence type="predicted"/>
<evidence type="ECO:0008006" key="3">
    <source>
        <dbReference type="Google" id="ProtNLM"/>
    </source>
</evidence>
<gene>
    <name evidence="1" type="ORF">LEP1GSC172_4053</name>
</gene>
<organism evidence="1 2">
    <name type="scientific">Leptospira noguchii</name>
    <dbReference type="NCBI Taxonomy" id="28182"/>
    <lineage>
        <taxon>Bacteria</taxon>
        <taxon>Pseudomonadati</taxon>
        <taxon>Spirochaetota</taxon>
        <taxon>Spirochaetia</taxon>
        <taxon>Leptospirales</taxon>
        <taxon>Leptospiraceae</taxon>
        <taxon>Leptospira</taxon>
    </lineage>
</organism>
<protein>
    <recommendedName>
        <fullName evidence="3">Restriction endonuclease</fullName>
    </recommendedName>
</protein>
<dbReference type="OrthoDB" id="3078609at2"/>
<reference evidence="1 2" key="1">
    <citation type="submission" date="2013-01" db="EMBL/GenBank/DDBJ databases">
        <authorList>
            <person name="Harkins D.M."/>
            <person name="Durkin A.S."/>
            <person name="Brinkac L.M."/>
            <person name="Haft D.H."/>
            <person name="Selengut J.D."/>
            <person name="Sanka R."/>
            <person name="DePew J."/>
            <person name="Purushe J."/>
            <person name="Matthias M.A."/>
            <person name="Vinetz J.M."/>
            <person name="Sutton G.G."/>
            <person name="Nierman W.C."/>
            <person name="Fouts D.E."/>
        </authorList>
    </citation>
    <scope>NUCLEOTIDE SEQUENCE [LARGE SCALE GENOMIC DNA]</scope>
    <source>
        <strain evidence="1 2">HAI1536</strain>
    </source>
</reference>
<dbReference type="Proteomes" id="UP000012112">
    <property type="component" value="Unassembled WGS sequence"/>
</dbReference>
<name>M6W028_9LEPT</name>